<organism evidence="1">
    <name type="scientific">hydrothermal vent metagenome</name>
    <dbReference type="NCBI Taxonomy" id="652676"/>
    <lineage>
        <taxon>unclassified sequences</taxon>
        <taxon>metagenomes</taxon>
        <taxon>ecological metagenomes</taxon>
    </lineage>
</organism>
<evidence type="ECO:0000313" key="1">
    <source>
        <dbReference type="EMBL" id="VAW56569.1"/>
    </source>
</evidence>
<dbReference type="Gene3D" id="1.25.40.10">
    <property type="entry name" value="Tetratricopeptide repeat domain"/>
    <property type="match status" value="1"/>
</dbReference>
<dbReference type="EMBL" id="UOFF01000250">
    <property type="protein sequence ID" value="VAW56569.1"/>
    <property type="molecule type" value="Genomic_DNA"/>
</dbReference>
<proteinExistence type="predicted"/>
<protein>
    <recommendedName>
        <fullName evidence="2">DUF560 domain-containing protein</fullName>
    </recommendedName>
</protein>
<name>A0A3B0X4S3_9ZZZZ</name>
<evidence type="ECO:0008006" key="2">
    <source>
        <dbReference type="Google" id="ProtNLM"/>
    </source>
</evidence>
<dbReference type="InterPro" id="IPR011990">
    <property type="entry name" value="TPR-like_helical_dom_sf"/>
</dbReference>
<dbReference type="SUPFAM" id="SSF48452">
    <property type="entry name" value="TPR-like"/>
    <property type="match status" value="1"/>
</dbReference>
<reference evidence="1" key="1">
    <citation type="submission" date="2018-06" db="EMBL/GenBank/DDBJ databases">
        <authorList>
            <person name="Zhirakovskaya E."/>
        </authorList>
    </citation>
    <scope>NUCLEOTIDE SEQUENCE</scope>
</reference>
<sequence length="421" mass="47350">MARRILIAVGLYGSLLASYAYAEEALDPEVLFKDAMQSRYEGNLFKSIELLETILSHQPNLSRARLELAVSYHMTRRYVDAKKLLLNVLNEDGTPDAVKLSITAYLAQLSSDIRTSAERSSSSMYLSAGTFTDSNINLGPGKDITGITPNSFEKSGSGSQLMFTFAHRARASQAIHINKSIVDFEWLTQATAYNKAYLSGNSDFNLSILTLNTGPALIAEKSWRAAFNFKIDKILFGNDDYAEYVGINPVFTYTLIDDLEITFANNTTAREYDQQETRGLTGTMTTWTVDVAKFYPNHSIGLQAGIKYHNNGARDANLHFTGNEFYFGGQMAAWENAQAYLTMSTRDYNYKAPDGTFNTTNARNDTEIIAVLGISHNFRKNNLLKNWTLNAQYTFTDNDSSVDEFKFDRNIFEVSLRRYFL</sequence>
<dbReference type="AlphaFoldDB" id="A0A3B0X4S3"/>
<gene>
    <name evidence="1" type="ORF">MNBD_GAMMA07-1062</name>
</gene>
<accession>A0A3B0X4S3</accession>